<dbReference type="InterPro" id="IPR001461">
    <property type="entry name" value="Aspartic_peptidase_A1"/>
</dbReference>
<comment type="caution">
    <text evidence="5">The sequence shown here is derived from an EMBL/GenBank/DDBJ whole genome shotgun (WGS) entry which is preliminary data.</text>
</comment>
<dbReference type="InterPro" id="IPR033121">
    <property type="entry name" value="PEPTIDASE_A1"/>
</dbReference>
<name>A0AAD5YHB3_9APHY</name>
<evidence type="ECO:0000259" key="4">
    <source>
        <dbReference type="PROSITE" id="PS51767"/>
    </source>
</evidence>
<reference evidence="5" key="1">
    <citation type="submission" date="2022-07" db="EMBL/GenBank/DDBJ databases">
        <title>Genome Sequence of Physisporinus lineatus.</title>
        <authorList>
            <person name="Buettner E."/>
        </authorList>
    </citation>
    <scope>NUCLEOTIDE SEQUENCE</scope>
    <source>
        <strain evidence="5">VT162</strain>
    </source>
</reference>
<accession>A0AAD5YHB3</accession>
<dbReference type="SUPFAM" id="SSF50630">
    <property type="entry name" value="Acid proteases"/>
    <property type="match status" value="1"/>
</dbReference>
<feature type="chain" id="PRO_5042206332" description="Peptidase A1 domain-containing protein" evidence="3">
    <location>
        <begin position="26"/>
        <end position="505"/>
    </location>
</feature>
<keyword evidence="6" id="KW-1185">Reference proteome</keyword>
<dbReference type="GO" id="GO:0004190">
    <property type="term" value="F:aspartic-type endopeptidase activity"/>
    <property type="evidence" value="ECO:0007669"/>
    <property type="project" value="InterPro"/>
</dbReference>
<evidence type="ECO:0000313" key="5">
    <source>
        <dbReference type="EMBL" id="KAJ3481859.1"/>
    </source>
</evidence>
<dbReference type="Proteomes" id="UP001212997">
    <property type="component" value="Unassembled WGS sequence"/>
</dbReference>
<evidence type="ECO:0000256" key="1">
    <source>
        <dbReference type="ARBA" id="ARBA00007447"/>
    </source>
</evidence>
<dbReference type="GO" id="GO:0006508">
    <property type="term" value="P:proteolysis"/>
    <property type="evidence" value="ECO:0007669"/>
    <property type="project" value="InterPro"/>
</dbReference>
<gene>
    <name evidence="5" type="ORF">NLI96_g7377</name>
</gene>
<feature type="active site" evidence="2">
    <location>
        <position position="327"/>
    </location>
</feature>
<dbReference type="AlphaFoldDB" id="A0AAD5YHB3"/>
<dbReference type="InterPro" id="IPR021109">
    <property type="entry name" value="Peptidase_aspartic_dom_sf"/>
</dbReference>
<evidence type="ECO:0000313" key="6">
    <source>
        <dbReference type="Proteomes" id="UP001212997"/>
    </source>
</evidence>
<dbReference type="PANTHER" id="PTHR47966">
    <property type="entry name" value="BETA-SITE APP-CLEAVING ENZYME, ISOFORM A-RELATED"/>
    <property type="match status" value="1"/>
</dbReference>
<dbReference type="PROSITE" id="PS51767">
    <property type="entry name" value="PEPTIDASE_A1"/>
    <property type="match status" value="1"/>
</dbReference>
<dbReference type="PRINTS" id="PR00792">
    <property type="entry name" value="PEPSIN"/>
</dbReference>
<dbReference type="EMBL" id="JANAWD010000300">
    <property type="protein sequence ID" value="KAJ3481859.1"/>
    <property type="molecule type" value="Genomic_DNA"/>
</dbReference>
<evidence type="ECO:0000256" key="3">
    <source>
        <dbReference type="SAM" id="SignalP"/>
    </source>
</evidence>
<dbReference type="CDD" id="cd05471">
    <property type="entry name" value="pepsin_like"/>
    <property type="match status" value="1"/>
</dbReference>
<dbReference type="Pfam" id="PF00026">
    <property type="entry name" value="Asp"/>
    <property type="match status" value="1"/>
</dbReference>
<comment type="similarity">
    <text evidence="1">Belongs to the peptidase A1 family.</text>
</comment>
<keyword evidence="3" id="KW-0732">Signal</keyword>
<dbReference type="Gene3D" id="2.40.70.10">
    <property type="entry name" value="Acid Proteases"/>
    <property type="match status" value="2"/>
</dbReference>
<feature type="active site" evidence="2">
    <location>
        <position position="113"/>
    </location>
</feature>
<evidence type="ECO:0000256" key="2">
    <source>
        <dbReference type="PIRSR" id="PIRSR601461-1"/>
    </source>
</evidence>
<organism evidence="5 6">
    <name type="scientific">Meripilus lineatus</name>
    <dbReference type="NCBI Taxonomy" id="2056292"/>
    <lineage>
        <taxon>Eukaryota</taxon>
        <taxon>Fungi</taxon>
        <taxon>Dikarya</taxon>
        <taxon>Basidiomycota</taxon>
        <taxon>Agaricomycotina</taxon>
        <taxon>Agaricomycetes</taxon>
        <taxon>Polyporales</taxon>
        <taxon>Meripilaceae</taxon>
        <taxon>Meripilus</taxon>
    </lineage>
</organism>
<protein>
    <recommendedName>
        <fullName evidence="4">Peptidase A1 domain-containing protein</fullName>
    </recommendedName>
</protein>
<feature type="signal peptide" evidence="3">
    <location>
        <begin position="1"/>
        <end position="25"/>
    </location>
</feature>
<dbReference type="InterPro" id="IPR034164">
    <property type="entry name" value="Pepsin-like_dom"/>
</dbReference>
<dbReference type="PANTHER" id="PTHR47966:SF6">
    <property type="entry name" value="PEPTIDASE A1 DOMAIN-CONTAINING PROTEIN"/>
    <property type="match status" value="1"/>
</dbReference>
<feature type="domain" description="Peptidase A1" evidence="4">
    <location>
        <begin position="95"/>
        <end position="440"/>
    </location>
</feature>
<sequence>MWAMTLMKFQSTLIALLAITSIVLSLPLDPTSPHPSTSSWTVDLTYRSRRHRNASEWEEWARKERHTLLHKYGKQLRKRGNGINLLTNQNADSSYFGSIVVGTPPVSYNVILDTGSSQVLSISLSQFTQIMCATYRDLWLASKETGSEIPPEIPAFDPSGSTFPCPMNTSFSIKYGSGSVAGTLGRDLVQFAGFEVPNQVLGVVSEASDGMLSAPVSGLMGLAFENIATSGATPMWQTLAQTPGILDEPLMSFQLTRYVDDHTVRSSEPGGTFTIGSLNQSLYSGEIDYQPVPDALVGYWTIELSSLTSQSSLVPFPSQPKQYAAIDTGTTLVGGPPSIIQELYARIPGSQPGTGNYDGFYTYPCSTSVNITMSFGSSDIQWPISPADFKLAELSDATCLGAFFEYNSPTLAPSWIVGDTFLKNVYSVFRLAPNPSVGFARLSTHAVAMNAASGPLPTPTFVSTAQIATASDLGSRRSRSDGLENKSIPRIRLFIGACLALAYLF</sequence>
<proteinExistence type="inferred from homology"/>